<dbReference type="AlphaFoldDB" id="D4ZHL1"/>
<dbReference type="KEGG" id="svo:SVI_1189"/>
<evidence type="ECO:0000313" key="1">
    <source>
        <dbReference type="EMBL" id="BAJ01160.1"/>
    </source>
</evidence>
<proteinExistence type="predicted"/>
<dbReference type="EMBL" id="AP011177">
    <property type="protein sequence ID" value="BAJ01160.1"/>
    <property type="molecule type" value="Genomic_DNA"/>
</dbReference>
<organism evidence="1 2">
    <name type="scientific">Shewanella violacea (strain JCM 10179 / CIP 106290 / LMG 19151 / DSS12)</name>
    <dbReference type="NCBI Taxonomy" id="637905"/>
    <lineage>
        <taxon>Bacteria</taxon>
        <taxon>Pseudomonadati</taxon>
        <taxon>Pseudomonadota</taxon>
        <taxon>Gammaproteobacteria</taxon>
        <taxon>Alteromonadales</taxon>
        <taxon>Shewanellaceae</taxon>
        <taxon>Shewanella</taxon>
    </lineage>
</organism>
<sequence>MYRLDCWLFIVRLASLLPSMVQDKTVFQPESIFMEKVEAEADSENAVLNGDIQLAIIGEANKPTVNYPIE</sequence>
<accession>D4ZHL1</accession>
<gene>
    <name evidence="1" type="ordered locus">SVI_1189</name>
</gene>
<keyword evidence="2" id="KW-1185">Reference proteome</keyword>
<name>D4ZHL1_SHEVD</name>
<reference evidence="2" key="1">
    <citation type="journal article" date="2010" name="Mol. Biosyst.">
        <title>Complete genome sequence and comparative analysis of Shewanella violacea, a psychrophilic and piezophilic bacterium from deep sea floor sediments.</title>
        <authorList>
            <person name="Aono E."/>
            <person name="Baba T."/>
            <person name="Ara T."/>
            <person name="Nishi T."/>
            <person name="Nakamichi T."/>
            <person name="Inamoto E."/>
            <person name="Toyonaga H."/>
            <person name="Hasegawa M."/>
            <person name="Takai Y."/>
            <person name="Okumura Y."/>
            <person name="Baba M."/>
            <person name="Tomita M."/>
            <person name="Kato C."/>
            <person name="Oshima T."/>
            <person name="Nakasone K."/>
            <person name="Mori H."/>
        </authorList>
    </citation>
    <scope>NUCLEOTIDE SEQUENCE [LARGE SCALE GENOMIC DNA]</scope>
    <source>
        <strain evidence="2">JCM 10179 / CIP 106290 / LMG 19151 / DSS12</strain>
    </source>
</reference>
<dbReference type="HOGENOM" id="CLU_2755636_0_0_6"/>
<protein>
    <submittedName>
        <fullName evidence="1">Uncharacterized protein</fullName>
    </submittedName>
</protein>
<evidence type="ECO:0000313" key="2">
    <source>
        <dbReference type="Proteomes" id="UP000002350"/>
    </source>
</evidence>
<dbReference type="Proteomes" id="UP000002350">
    <property type="component" value="Chromosome"/>
</dbReference>